<evidence type="ECO:0000313" key="5">
    <source>
        <dbReference type="Proteomes" id="UP000653156"/>
    </source>
</evidence>
<sequence>MFQQWQQQIAHAAANDVHLRIRGSGSKDFYGEQAAFDAVLHTRDYAGIVDYDPAELVLTARCGTRLADIAAALDECGQMLAFEPPFFGAHATVGGCVAAGLAGPRRAQAGAVKDFVLGAQLLDGRGQCLNFGGRVMKNVAGYDVSRLLAGSLGTLGLITEVSLKVLPQPPAQATLQFHLPQAAAIEKLNAWHGQPLPLSGSLWTQGVLSLRLGGAAAAVSAACAALGGELLPPGEAAMLWYGVREQTLPFFNDLAAGERLWRLSLPDTTAPLALKGAVLLEWGGGQRWYRTDADAAPIRAAAQKAGGHATLFRGTPRQGETVFTPLPTALMSIHRRLKHTFDPHNVFNFGRMYAGF</sequence>
<keyword evidence="4" id="KW-0560">Oxidoreductase</keyword>
<dbReference type="InterPro" id="IPR036318">
    <property type="entry name" value="FAD-bd_PCMH-like_sf"/>
</dbReference>
<evidence type="ECO:0000259" key="3">
    <source>
        <dbReference type="PROSITE" id="PS51387"/>
    </source>
</evidence>
<dbReference type="SUPFAM" id="SSF56176">
    <property type="entry name" value="FAD-binding/transporter-associated domain-like"/>
    <property type="match status" value="1"/>
</dbReference>
<dbReference type="Gene3D" id="3.30.465.10">
    <property type="match status" value="1"/>
</dbReference>
<evidence type="ECO:0000256" key="2">
    <source>
        <dbReference type="ARBA" id="ARBA00022827"/>
    </source>
</evidence>
<evidence type="ECO:0000313" key="4">
    <source>
        <dbReference type="EMBL" id="QRQ81862.1"/>
    </source>
</evidence>
<organism evidence="4 5">
    <name type="scientific">Paralysiella testudinis</name>
    <dbReference type="NCBI Taxonomy" id="2809020"/>
    <lineage>
        <taxon>Bacteria</taxon>
        <taxon>Pseudomonadati</taxon>
        <taxon>Pseudomonadota</taxon>
        <taxon>Betaproteobacteria</taxon>
        <taxon>Neisseriales</taxon>
        <taxon>Neisseriaceae</taxon>
        <taxon>Paralysiella</taxon>
    </lineage>
</organism>
<dbReference type="GO" id="GO:0019154">
    <property type="term" value="F:glycolate dehydrogenase activity"/>
    <property type="evidence" value="ECO:0007669"/>
    <property type="project" value="UniProtKB-EC"/>
</dbReference>
<accession>A0A892ZFZ5</accession>
<dbReference type="PANTHER" id="PTHR11748:SF103">
    <property type="entry name" value="GLYCOLATE OXIDASE SUBUNIT GLCE"/>
    <property type="match status" value="1"/>
</dbReference>
<gene>
    <name evidence="4" type="primary">glcE</name>
    <name evidence="4" type="ORF">JQU52_14575</name>
</gene>
<dbReference type="GO" id="GO:0071949">
    <property type="term" value="F:FAD binding"/>
    <property type="evidence" value="ECO:0007669"/>
    <property type="project" value="InterPro"/>
</dbReference>
<dbReference type="KEGG" id="ptes:JQU52_14575"/>
<dbReference type="Proteomes" id="UP000653156">
    <property type="component" value="Chromosome"/>
</dbReference>
<dbReference type="EMBL" id="CP069798">
    <property type="protein sequence ID" value="QRQ81862.1"/>
    <property type="molecule type" value="Genomic_DNA"/>
</dbReference>
<dbReference type="RefSeq" id="WP_230339164.1">
    <property type="nucleotide sequence ID" value="NZ_CP069798.1"/>
</dbReference>
<dbReference type="NCBIfam" id="NF008439">
    <property type="entry name" value="PRK11282.1"/>
    <property type="match status" value="1"/>
</dbReference>
<dbReference type="Pfam" id="PF01565">
    <property type="entry name" value="FAD_binding_4"/>
    <property type="match status" value="1"/>
</dbReference>
<protein>
    <submittedName>
        <fullName evidence="4">Glycolate oxidase subunit GlcE</fullName>
        <ecNumber evidence="4">1.1.99.14</ecNumber>
    </submittedName>
</protein>
<dbReference type="PROSITE" id="PS51387">
    <property type="entry name" value="FAD_PCMH"/>
    <property type="match status" value="1"/>
</dbReference>
<dbReference type="InterPro" id="IPR016169">
    <property type="entry name" value="FAD-bd_PCMH_sub2"/>
</dbReference>
<feature type="domain" description="FAD-binding PCMH-type" evidence="3">
    <location>
        <begin position="1"/>
        <end position="168"/>
    </location>
</feature>
<proteinExistence type="predicted"/>
<keyword evidence="2" id="KW-0274">FAD</keyword>
<keyword evidence="5" id="KW-1185">Reference proteome</keyword>
<dbReference type="AlphaFoldDB" id="A0A892ZFZ5"/>
<dbReference type="InterPro" id="IPR016164">
    <property type="entry name" value="FAD-linked_Oxase-like_C"/>
</dbReference>
<dbReference type="SUPFAM" id="SSF55103">
    <property type="entry name" value="FAD-linked oxidases, C-terminal domain"/>
    <property type="match status" value="1"/>
</dbReference>
<evidence type="ECO:0000256" key="1">
    <source>
        <dbReference type="ARBA" id="ARBA00022630"/>
    </source>
</evidence>
<dbReference type="EC" id="1.1.99.14" evidence="4"/>
<dbReference type="InterPro" id="IPR006094">
    <property type="entry name" value="Oxid_FAD_bind_N"/>
</dbReference>
<keyword evidence="1" id="KW-0285">Flavoprotein</keyword>
<dbReference type="InterPro" id="IPR016166">
    <property type="entry name" value="FAD-bd_PCMH"/>
</dbReference>
<name>A0A892ZFZ5_9NEIS</name>
<dbReference type="PANTHER" id="PTHR11748">
    <property type="entry name" value="D-LACTATE DEHYDROGENASE"/>
    <property type="match status" value="1"/>
</dbReference>
<reference evidence="4" key="1">
    <citation type="submission" date="2021-02" db="EMBL/GenBank/DDBJ databases">
        <title>Neisseriaceae sp. 26B isolated from the cloaca of a Common Toad-headed Turtle (Mesoclemmys nasuta).</title>
        <authorList>
            <person name="Spergser J."/>
            <person name="Busse H.-J."/>
        </authorList>
    </citation>
    <scope>NUCLEOTIDE SEQUENCE</scope>
    <source>
        <strain evidence="4">26B</strain>
    </source>
</reference>